<keyword evidence="1" id="KW-0472">Membrane</keyword>
<dbReference type="EMBL" id="MW015080">
    <property type="protein sequence ID" value="QPD06421.1"/>
    <property type="molecule type" value="Genomic_DNA"/>
</dbReference>
<evidence type="ECO:0000256" key="1">
    <source>
        <dbReference type="SAM" id="Phobius"/>
    </source>
</evidence>
<accession>A0A874M8A8</accession>
<name>A0A874M8A8_9CAUD</name>
<evidence type="ECO:0000313" key="3">
    <source>
        <dbReference type="Proteomes" id="UP000664917"/>
    </source>
</evidence>
<evidence type="ECO:0000313" key="2">
    <source>
        <dbReference type="EMBL" id="QPD06421.1"/>
    </source>
</evidence>
<protein>
    <submittedName>
        <fullName evidence="2">Uncharacterized protein</fullName>
    </submittedName>
</protein>
<keyword evidence="1" id="KW-1133">Transmembrane helix</keyword>
<feature type="transmembrane region" description="Helical" evidence="1">
    <location>
        <begin position="12"/>
        <end position="32"/>
    </location>
</feature>
<sequence>MTNKQRTIVETVVFCGFACLISSITMLSAVGVDPFAPNAPQVQTVAKGAN</sequence>
<proteinExistence type="predicted"/>
<keyword evidence="3" id="KW-1185">Reference proteome</keyword>
<keyword evidence="1" id="KW-0812">Transmembrane</keyword>
<reference evidence="2" key="1">
    <citation type="submission" date="2020-09" db="EMBL/GenBank/DDBJ databases">
        <authorList>
            <person name="Zhang D."/>
            <person name="Hatherill J.R."/>
            <person name="Ramirez J.F."/>
            <person name="Edinger B."/>
            <person name="Balarin R."/>
            <person name="Sullivan A."/>
            <person name="Humpal K.M."/>
            <person name="Guseva A."/>
            <person name="Butela K.A."/>
            <person name="Garlena R.A."/>
            <person name="Russell D.A."/>
            <person name="Pope W.H."/>
            <person name="Jacobs-Sera D."/>
            <person name="Hatfull G.F."/>
        </authorList>
    </citation>
    <scope>NUCLEOTIDE SEQUENCE</scope>
</reference>
<organism evidence="2 3">
    <name type="scientific">Synechococcus phage S-SRP01</name>
    <dbReference type="NCBI Taxonomy" id="2781607"/>
    <lineage>
        <taxon>Viruses</taxon>
        <taxon>Duplodnaviria</taxon>
        <taxon>Heunggongvirae</taxon>
        <taxon>Uroviricota</taxon>
        <taxon>Caudoviricetes</taxon>
        <taxon>Autographivirales</taxon>
        <taxon>Sechaudvirinae</taxon>
        <taxon>Nerivirus</taxon>
        <taxon>Nerivirus SSRP01</taxon>
    </lineage>
</organism>
<dbReference type="Proteomes" id="UP000664917">
    <property type="component" value="Segment"/>
</dbReference>